<dbReference type="InterPro" id="IPR038726">
    <property type="entry name" value="PDDEXK_AddAB-type"/>
</dbReference>
<organism evidence="18 19">
    <name type="scientific">Microbacterium alkaliflavum</name>
    <dbReference type="NCBI Taxonomy" id="3248839"/>
    <lineage>
        <taxon>Bacteria</taxon>
        <taxon>Bacillati</taxon>
        <taxon>Actinomycetota</taxon>
        <taxon>Actinomycetes</taxon>
        <taxon>Micrococcales</taxon>
        <taxon>Microbacteriaceae</taxon>
        <taxon>Microbacterium</taxon>
    </lineage>
</organism>
<dbReference type="Gene3D" id="1.10.10.160">
    <property type="match status" value="1"/>
</dbReference>
<evidence type="ECO:0000256" key="5">
    <source>
        <dbReference type="ARBA" id="ARBA00022801"/>
    </source>
</evidence>
<dbReference type="InterPro" id="IPR013986">
    <property type="entry name" value="DExx_box_DNA_helicase_dom_sf"/>
</dbReference>
<evidence type="ECO:0000256" key="11">
    <source>
        <dbReference type="ARBA" id="ARBA00023235"/>
    </source>
</evidence>
<evidence type="ECO:0000256" key="9">
    <source>
        <dbReference type="ARBA" id="ARBA00023125"/>
    </source>
</evidence>
<keyword evidence="4" id="KW-0227">DNA damage</keyword>
<keyword evidence="2" id="KW-0540">Nuclease</keyword>
<keyword evidence="6 15" id="KW-0347">Helicase</keyword>
<feature type="domain" description="UvrD-like helicase ATP-binding" evidence="16">
    <location>
        <begin position="6"/>
        <end position="309"/>
    </location>
</feature>
<dbReference type="Gene3D" id="1.10.486.10">
    <property type="entry name" value="PCRA, domain 4"/>
    <property type="match status" value="1"/>
</dbReference>
<comment type="similarity">
    <text evidence="1">Belongs to the helicase family. UvrD subfamily.</text>
</comment>
<sequence>MTPAADLDSTQRAVVDLPVGASGTVVGAPGTGKTTALVARVERLLGEEGLSADELLVLTPTRQTATALRDRLGAGLDLATPGPLARSVASFAFQVVRATAVAANAAPPQLLTAGDQDRIVAELLAGDEEDAAAGRDRWPEGLGSALRASRQFRAELRALSAECSERAIAPAELAAVGTAFGRPAWIASASFLREYRDVLGSMRSAHRDPAELVREAAGLLAAAPFGDAGERVLGAAARLKVVLVDDAQELTPGGVSLVQAFRERGVAVMALGDPDIGSGAFRGASADLFGELAASLGEVWVLDEPHRAGSALTRLTRGITQAIGVSGTVAHRRAPGPADPDSDDAVVCLVAPSPFEEVDRIARLLREWHVLHGMPWGRLAVIAHDTRQVADLEVELAAREVPTRAAALPRPLGGEGVVRELVEFVALGIAPAGERSYDELVAALLSPFGGLDAVSLRRLRARLRHAALREADGPDAPPARAARDLLCEAMEHPAALVLLDSPEARAAERVAETLLLVHEEAERGANVHALLWLVWDRARDISGRSLAAVWSEVAAAPGVFSAEANRALDALVALFDAAKRFVERAPRESPSVFLRRILDSAVPEDILTAPDRTDTVSVLTPASALGAEFDGVVLAGLQDGVWPNLRPRGGTLGAWRLADDVAAFRAGQAEPQAPAALDRRREALSDELRLFVRAVSRARVRLAVTAVDDDDLGPSPLFTFLPEPDRDAFERAEAQHPLTLRGLVAQHRRTLTTSGSSAARGHAAEQLVVLAREGVAGAAPEQWFGVAPPTSTGPLRDPLRAPVPVSPSKLKTFADCGLDWAIRALGGDTQTWSAGAGTILHAAMEEVPSGDLEEIRAIVDARWGELEFEADWLSRKERAWAELLAVRLHRYLHAFHQHGGRTIGAEARFRLAVGMDAAPGDVPPVRVVEPGAETDEGRWAVLSGSIDRVEVYPPGRGEAVPHDQQRPEDERVMIVDLKTGRSETRFSDDKVGDDPQLAAYQLAFLEGLVPGAEEAANAGARLIVLSKTTQKEPDYRLARQGPMDLEARTAFLEVIATAARAMASDHFDAPIDAHCATSRFGVCALHTVKAVSAP</sequence>
<dbReference type="PROSITE" id="PS51217">
    <property type="entry name" value="UVRD_HELICASE_CTER"/>
    <property type="match status" value="1"/>
</dbReference>
<evidence type="ECO:0000256" key="1">
    <source>
        <dbReference type="ARBA" id="ARBA00009922"/>
    </source>
</evidence>
<reference evidence="18 19" key="1">
    <citation type="submission" date="2024-09" db="EMBL/GenBank/DDBJ databases">
        <authorList>
            <person name="Pan X."/>
        </authorList>
    </citation>
    <scope>NUCLEOTIDE SEQUENCE [LARGE SCALE GENOMIC DNA]</scope>
    <source>
        <strain evidence="18 19">B2969</strain>
    </source>
</reference>
<dbReference type="PANTHER" id="PTHR11070">
    <property type="entry name" value="UVRD / RECB / PCRA DNA HELICASE FAMILY MEMBER"/>
    <property type="match status" value="1"/>
</dbReference>
<comment type="catalytic activity">
    <reaction evidence="14">
        <text>ATP + H2O = ADP + phosphate + H(+)</text>
        <dbReference type="Rhea" id="RHEA:13065"/>
        <dbReference type="ChEBI" id="CHEBI:15377"/>
        <dbReference type="ChEBI" id="CHEBI:15378"/>
        <dbReference type="ChEBI" id="CHEBI:30616"/>
        <dbReference type="ChEBI" id="CHEBI:43474"/>
        <dbReference type="ChEBI" id="CHEBI:456216"/>
        <dbReference type="EC" id="5.6.2.4"/>
    </reaction>
</comment>
<dbReference type="InterPro" id="IPR014016">
    <property type="entry name" value="UvrD-like_ATP-bd"/>
</dbReference>
<evidence type="ECO:0000256" key="6">
    <source>
        <dbReference type="ARBA" id="ARBA00022806"/>
    </source>
</evidence>
<dbReference type="EC" id="5.6.2.4" evidence="13"/>
<dbReference type="PANTHER" id="PTHR11070:SF59">
    <property type="entry name" value="DNA 3'-5' HELICASE"/>
    <property type="match status" value="1"/>
</dbReference>
<dbReference type="EMBL" id="JBIQWL010000002">
    <property type="protein sequence ID" value="MFH8250365.1"/>
    <property type="molecule type" value="Genomic_DNA"/>
</dbReference>
<evidence type="ECO:0000259" key="16">
    <source>
        <dbReference type="PROSITE" id="PS51198"/>
    </source>
</evidence>
<dbReference type="Gene3D" id="3.90.320.10">
    <property type="match status" value="1"/>
</dbReference>
<evidence type="ECO:0000259" key="17">
    <source>
        <dbReference type="PROSITE" id="PS51217"/>
    </source>
</evidence>
<dbReference type="InterPro" id="IPR011604">
    <property type="entry name" value="PDDEXK-like_dom_sf"/>
</dbReference>
<dbReference type="SUPFAM" id="SSF52540">
    <property type="entry name" value="P-loop containing nucleoside triphosphate hydrolases"/>
    <property type="match status" value="1"/>
</dbReference>
<keyword evidence="10" id="KW-0234">DNA repair</keyword>
<dbReference type="Pfam" id="PF13361">
    <property type="entry name" value="UvrD_C"/>
    <property type="match status" value="1"/>
</dbReference>
<dbReference type="PROSITE" id="PS51198">
    <property type="entry name" value="UVRD_HELICASE_ATP_BIND"/>
    <property type="match status" value="1"/>
</dbReference>
<dbReference type="Gene3D" id="3.40.50.300">
    <property type="entry name" value="P-loop containing nucleotide triphosphate hydrolases"/>
    <property type="match status" value="2"/>
</dbReference>
<keyword evidence="7" id="KW-0269">Exonuclease</keyword>
<proteinExistence type="inferred from homology"/>
<comment type="caution">
    <text evidence="18">The sequence shown here is derived from an EMBL/GenBank/DDBJ whole genome shotgun (WGS) entry which is preliminary data.</text>
</comment>
<dbReference type="Proteomes" id="UP001610861">
    <property type="component" value="Unassembled WGS sequence"/>
</dbReference>
<protein>
    <recommendedName>
        <fullName evidence="13">DNA 3'-5' helicase</fullName>
        <ecNumber evidence="13">5.6.2.4</ecNumber>
    </recommendedName>
</protein>
<dbReference type="InterPro" id="IPR014017">
    <property type="entry name" value="DNA_helicase_UvrD-like_C"/>
</dbReference>
<evidence type="ECO:0000256" key="13">
    <source>
        <dbReference type="ARBA" id="ARBA00034808"/>
    </source>
</evidence>
<accession>A0ABW7Q6K7</accession>
<evidence type="ECO:0000256" key="12">
    <source>
        <dbReference type="ARBA" id="ARBA00034617"/>
    </source>
</evidence>
<keyword evidence="8 15" id="KW-0067">ATP-binding</keyword>
<dbReference type="Pfam" id="PF00580">
    <property type="entry name" value="UvrD-helicase"/>
    <property type="match status" value="1"/>
</dbReference>
<evidence type="ECO:0000313" key="18">
    <source>
        <dbReference type="EMBL" id="MFH8250365.1"/>
    </source>
</evidence>
<dbReference type="InterPro" id="IPR027417">
    <property type="entry name" value="P-loop_NTPase"/>
</dbReference>
<evidence type="ECO:0000313" key="19">
    <source>
        <dbReference type="Proteomes" id="UP001610861"/>
    </source>
</evidence>
<evidence type="ECO:0000256" key="15">
    <source>
        <dbReference type="PROSITE-ProRule" id="PRU00560"/>
    </source>
</evidence>
<feature type="binding site" evidence="15">
    <location>
        <begin position="27"/>
        <end position="34"/>
    </location>
    <ligand>
        <name>ATP</name>
        <dbReference type="ChEBI" id="CHEBI:30616"/>
    </ligand>
</feature>
<feature type="domain" description="UvrD-like helicase C-terminal" evidence="17">
    <location>
        <begin position="309"/>
        <end position="626"/>
    </location>
</feature>
<keyword evidence="11" id="KW-0413">Isomerase</keyword>
<evidence type="ECO:0000256" key="2">
    <source>
        <dbReference type="ARBA" id="ARBA00022722"/>
    </source>
</evidence>
<comment type="catalytic activity">
    <reaction evidence="12">
        <text>Couples ATP hydrolysis with the unwinding of duplex DNA by translocating in the 3'-5' direction.</text>
        <dbReference type="EC" id="5.6.2.4"/>
    </reaction>
</comment>
<evidence type="ECO:0000256" key="4">
    <source>
        <dbReference type="ARBA" id="ARBA00022763"/>
    </source>
</evidence>
<evidence type="ECO:0000256" key="7">
    <source>
        <dbReference type="ARBA" id="ARBA00022839"/>
    </source>
</evidence>
<dbReference type="InterPro" id="IPR000212">
    <property type="entry name" value="DNA_helicase_UvrD/REP"/>
</dbReference>
<evidence type="ECO:0000256" key="8">
    <source>
        <dbReference type="ARBA" id="ARBA00022840"/>
    </source>
</evidence>
<dbReference type="RefSeq" id="WP_396640296.1">
    <property type="nucleotide sequence ID" value="NZ_JBIQWL010000002.1"/>
</dbReference>
<gene>
    <name evidence="18" type="ORF">ACH3VR_08390</name>
</gene>
<keyword evidence="5 15" id="KW-0378">Hydrolase</keyword>
<evidence type="ECO:0000256" key="14">
    <source>
        <dbReference type="ARBA" id="ARBA00048988"/>
    </source>
</evidence>
<evidence type="ECO:0000256" key="10">
    <source>
        <dbReference type="ARBA" id="ARBA00023204"/>
    </source>
</evidence>
<keyword evidence="19" id="KW-1185">Reference proteome</keyword>
<keyword evidence="9" id="KW-0238">DNA-binding</keyword>
<name>A0ABW7Q6K7_9MICO</name>
<evidence type="ECO:0000256" key="3">
    <source>
        <dbReference type="ARBA" id="ARBA00022741"/>
    </source>
</evidence>
<dbReference type="Pfam" id="PF12705">
    <property type="entry name" value="PDDEXK_1"/>
    <property type="match status" value="1"/>
</dbReference>
<keyword evidence="3 15" id="KW-0547">Nucleotide-binding</keyword>